<name>A0ABX2YRJ1_9PSED</name>
<organism evidence="1 2">
    <name type="scientific">Pseudomonas aylmerensis</name>
    <dbReference type="NCBI Taxonomy" id="1869229"/>
    <lineage>
        <taxon>Bacteria</taxon>
        <taxon>Pseudomonadati</taxon>
        <taxon>Pseudomonadota</taxon>
        <taxon>Gammaproteobacteria</taxon>
        <taxon>Pseudomonadales</taxon>
        <taxon>Pseudomonadaceae</taxon>
        <taxon>Pseudomonas</taxon>
    </lineage>
</organism>
<comment type="caution">
    <text evidence="1">The sequence shown here is derived from an EMBL/GenBank/DDBJ whole genome shotgun (WGS) entry which is preliminary data.</text>
</comment>
<gene>
    <name evidence="1" type="ORF">BBG20_21160</name>
</gene>
<evidence type="ECO:0008006" key="3">
    <source>
        <dbReference type="Google" id="ProtNLM"/>
    </source>
</evidence>
<evidence type="ECO:0000313" key="2">
    <source>
        <dbReference type="Proteomes" id="UP000095081"/>
    </source>
</evidence>
<evidence type="ECO:0000313" key="1">
    <source>
        <dbReference type="EMBL" id="OCW23577.1"/>
    </source>
</evidence>
<sequence length="121" mass="13686">MRGTSLVVSRLLVASRLALRWAAQRRQNQTLRFTWQTLCVPMGLLRSPTQGKPAHHNRAAKLPHQGKQAVVSRLPVGNKLFLVNRLRVGNKPLVVSRPLVASRLALRWAAQRPQNQTLRFT</sequence>
<reference evidence="1 2" key="1">
    <citation type="submission" date="2016-06" db="EMBL/GenBank/DDBJ databases">
        <title>Draft genome sequence of Pseudomonas sp. S1E40, a novel strain antagonistic activity to fungal plant pathogen.</title>
        <authorList>
            <person name="Tambong J.T."/>
            <person name="Tchagang C."/>
            <person name="Xu R."/>
        </authorList>
    </citation>
    <scope>NUCLEOTIDE SEQUENCE [LARGE SCALE GENOMIC DNA]</scope>
    <source>
        <strain evidence="1 2">S1E40</strain>
    </source>
</reference>
<dbReference type="EMBL" id="MAUE01000031">
    <property type="protein sequence ID" value="OCW23577.1"/>
    <property type="molecule type" value="Genomic_DNA"/>
</dbReference>
<protein>
    <recommendedName>
        <fullName evidence="3">Secreted protein</fullName>
    </recommendedName>
</protein>
<proteinExistence type="predicted"/>
<keyword evidence="2" id="KW-1185">Reference proteome</keyword>
<dbReference type="Proteomes" id="UP000095081">
    <property type="component" value="Unassembled WGS sequence"/>
</dbReference>
<accession>A0ABX2YRJ1</accession>